<dbReference type="Pfam" id="PF01750">
    <property type="entry name" value="HycI"/>
    <property type="match status" value="1"/>
</dbReference>
<dbReference type="PANTHER" id="PTHR30302:SF1">
    <property type="entry name" value="HYDROGENASE 2 MATURATION PROTEASE"/>
    <property type="match status" value="1"/>
</dbReference>
<dbReference type="Gene3D" id="3.40.50.1450">
    <property type="entry name" value="HybD-like"/>
    <property type="match status" value="1"/>
</dbReference>
<keyword evidence="3" id="KW-0064">Aspartyl protease</keyword>
<comment type="caution">
    <text evidence="5">The sequence shown here is derived from an EMBL/GenBank/DDBJ whole genome shotgun (WGS) entry which is preliminary data.</text>
</comment>
<dbReference type="AlphaFoldDB" id="A0A0F9HFR7"/>
<dbReference type="InterPro" id="IPR023430">
    <property type="entry name" value="Pept_HybD-like_dom_sf"/>
</dbReference>
<evidence type="ECO:0000256" key="1">
    <source>
        <dbReference type="ARBA" id="ARBA00006814"/>
    </source>
</evidence>
<reference evidence="5" key="1">
    <citation type="journal article" date="2015" name="Nature">
        <title>Complex archaea that bridge the gap between prokaryotes and eukaryotes.</title>
        <authorList>
            <person name="Spang A."/>
            <person name="Saw J.H."/>
            <person name="Jorgensen S.L."/>
            <person name="Zaremba-Niedzwiedzka K."/>
            <person name="Martijn J."/>
            <person name="Lind A.E."/>
            <person name="van Eijk R."/>
            <person name="Schleper C."/>
            <person name="Guy L."/>
            <person name="Ettema T.J."/>
        </authorList>
    </citation>
    <scope>NUCLEOTIDE SEQUENCE</scope>
</reference>
<proteinExistence type="inferred from homology"/>
<evidence type="ECO:0008006" key="6">
    <source>
        <dbReference type="Google" id="ProtNLM"/>
    </source>
</evidence>
<comment type="similarity">
    <text evidence="1">Belongs to the peptidase A31 family.</text>
</comment>
<dbReference type="SUPFAM" id="SSF53163">
    <property type="entry name" value="HybD-like"/>
    <property type="match status" value="1"/>
</dbReference>
<evidence type="ECO:0000256" key="2">
    <source>
        <dbReference type="ARBA" id="ARBA00022670"/>
    </source>
</evidence>
<dbReference type="GO" id="GO:0008047">
    <property type="term" value="F:enzyme activator activity"/>
    <property type="evidence" value="ECO:0007669"/>
    <property type="project" value="InterPro"/>
</dbReference>
<dbReference type="CDD" id="cd00518">
    <property type="entry name" value="H2MP"/>
    <property type="match status" value="1"/>
</dbReference>
<sequence length="150" mass="16533">MTPILFIGIGNEFRQDDGAGVYIARELKKKKLEGVVIKEHRGEGFDLMDLWKAFKKVVLFDAASSGAAPGTIHRFEIPPDEVSKTVFCCSTHAFSIADVINLAETLDQLPESLVVYGVEGKSFEQGEGLSCEVREAGQKIIKQVINNARY</sequence>
<dbReference type="PANTHER" id="PTHR30302">
    <property type="entry name" value="HYDROGENASE 1 MATURATION PROTEASE"/>
    <property type="match status" value="1"/>
</dbReference>
<dbReference type="NCBIfam" id="TIGR00072">
    <property type="entry name" value="hydrog_prot"/>
    <property type="match status" value="1"/>
</dbReference>
<protein>
    <recommendedName>
        <fullName evidence="6">Hydrogenase maturation protease</fullName>
    </recommendedName>
</protein>
<name>A0A0F9HFR7_9ZZZZ</name>
<evidence type="ECO:0000313" key="5">
    <source>
        <dbReference type="EMBL" id="KKL80520.1"/>
    </source>
</evidence>
<dbReference type="GO" id="GO:0016485">
    <property type="term" value="P:protein processing"/>
    <property type="evidence" value="ECO:0007669"/>
    <property type="project" value="TreeGrafter"/>
</dbReference>
<evidence type="ECO:0000256" key="4">
    <source>
        <dbReference type="ARBA" id="ARBA00022801"/>
    </source>
</evidence>
<organism evidence="5">
    <name type="scientific">marine sediment metagenome</name>
    <dbReference type="NCBI Taxonomy" id="412755"/>
    <lineage>
        <taxon>unclassified sequences</taxon>
        <taxon>metagenomes</taxon>
        <taxon>ecological metagenomes</taxon>
    </lineage>
</organism>
<dbReference type="InterPro" id="IPR000671">
    <property type="entry name" value="Peptidase_A31"/>
</dbReference>
<evidence type="ECO:0000256" key="3">
    <source>
        <dbReference type="ARBA" id="ARBA00022750"/>
    </source>
</evidence>
<dbReference type="EMBL" id="LAZR01022828">
    <property type="protein sequence ID" value="KKL80520.1"/>
    <property type="molecule type" value="Genomic_DNA"/>
</dbReference>
<keyword evidence="4" id="KW-0378">Hydrolase</keyword>
<keyword evidence="2" id="KW-0645">Protease</keyword>
<dbReference type="PRINTS" id="PR00446">
    <property type="entry name" value="HYDRGNUPTAKE"/>
</dbReference>
<gene>
    <name evidence="5" type="ORF">LCGC14_2003940</name>
</gene>
<accession>A0A0F9HFR7</accession>
<dbReference type="GO" id="GO:0004190">
    <property type="term" value="F:aspartic-type endopeptidase activity"/>
    <property type="evidence" value="ECO:0007669"/>
    <property type="project" value="UniProtKB-KW"/>
</dbReference>